<keyword evidence="3" id="KW-1185">Reference proteome</keyword>
<proteinExistence type="predicted"/>
<evidence type="ECO:0000313" key="3">
    <source>
        <dbReference type="Proteomes" id="UP000187181"/>
    </source>
</evidence>
<feature type="signal peptide" evidence="1">
    <location>
        <begin position="1"/>
        <end position="25"/>
    </location>
</feature>
<evidence type="ECO:0000313" key="2">
    <source>
        <dbReference type="EMBL" id="SIT90512.1"/>
    </source>
</evidence>
<dbReference type="OrthoDB" id="195456at2"/>
<sequence length="175" mass="19285">MKNLKFTNVLAMLLVGMLVSFSAWAQDAKPKASPPATATGKIGTATVTINYGSPSVKGRTIWGELVPYDKVWRSGANEATTITTDKALMVEGKQLPAGTYSFYTIPGENEWTVIFNKTAKQWGTQYDEKQDALRVKAKPRQAAAMSEQLKYDVTKDGIVLRWENLELPVKVQAAK</sequence>
<gene>
    <name evidence="2" type="ORF">SAMN05444128_2310</name>
</gene>
<evidence type="ECO:0008006" key="4">
    <source>
        <dbReference type="Google" id="ProtNLM"/>
    </source>
</evidence>
<dbReference type="Proteomes" id="UP000187181">
    <property type="component" value="Unassembled WGS sequence"/>
</dbReference>
<accession>A0A1R3XGI0</accession>
<protein>
    <recommendedName>
        <fullName evidence="4">DUF2911 domain-containing protein</fullName>
    </recommendedName>
</protein>
<keyword evidence="1" id="KW-0732">Signal</keyword>
<evidence type="ECO:0000256" key="1">
    <source>
        <dbReference type="SAM" id="SignalP"/>
    </source>
</evidence>
<dbReference type="RefSeq" id="WP_076668990.1">
    <property type="nucleotide sequence ID" value="NZ_FTPP01000002.1"/>
</dbReference>
<dbReference type="AlphaFoldDB" id="A0A1R3XGI0"/>
<dbReference type="InterPro" id="IPR021314">
    <property type="entry name" value="DUF2911"/>
</dbReference>
<reference evidence="3" key="1">
    <citation type="submission" date="2017-01" db="EMBL/GenBank/DDBJ databases">
        <authorList>
            <person name="Varghese N."/>
            <person name="Submissions S."/>
        </authorList>
    </citation>
    <scope>NUCLEOTIDE SEQUENCE [LARGE SCALE GENOMIC DNA]</scope>
    <source>
        <strain evidence="3">LP100</strain>
    </source>
</reference>
<name>A0A1R3XGI0_9BACT</name>
<dbReference type="EMBL" id="FTPP01000002">
    <property type="protein sequence ID" value="SIT90512.1"/>
    <property type="molecule type" value="Genomic_DNA"/>
</dbReference>
<dbReference type="STRING" id="1317125.SAMN05444128_2310"/>
<dbReference type="Pfam" id="PF11138">
    <property type="entry name" value="DUF2911"/>
    <property type="match status" value="1"/>
</dbReference>
<feature type="chain" id="PRO_5013204181" description="DUF2911 domain-containing protein" evidence="1">
    <location>
        <begin position="26"/>
        <end position="175"/>
    </location>
</feature>
<organism evidence="2 3">
    <name type="scientific">Pontibacter indicus</name>
    <dbReference type="NCBI Taxonomy" id="1317125"/>
    <lineage>
        <taxon>Bacteria</taxon>
        <taxon>Pseudomonadati</taxon>
        <taxon>Bacteroidota</taxon>
        <taxon>Cytophagia</taxon>
        <taxon>Cytophagales</taxon>
        <taxon>Hymenobacteraceae</taxon>
        <taxon>Pontibacter</taxon>
    </lineage>
</organism>